<evidence type="ECO:0000313" key="3">
    <source>
        <dbReference type="Proteomes" id="UP000660668"/>
    </source>
</evidence>
<dbReference type="AlphaFoldDB" id="A0A930VP61"/>
<feature type="chain" id="PRO_5038766599" evidence="1">
    <location>
        <begin position="29"/>
        <end position="176"/>
    </location>
</feature>
<accession>A0A930VP61</accession>
<sequence>MNPMDRRLSRRKLAVCIGALVLALPGVSACGFNYATDKENNIVNGTNDKDGVVDVLNALIVSGEAGSGTFVASLSNNDTTKPISLESLDFGSSSTVQVAGFSPIEVPAHGLVNLADGQGIKVSGDFQAGDFINATLSFDNGDTAQLDVHVVNADDEYTGLDNGTGVPSPAATASAS</sequence>
<dbReference type="SUPFAM" id="SSF110087">
    <property type="entry name" value="DR1885-like metal-binding protein"/>
    <property type="match status" value="1"/>
</dbReference>
<name>A0A930VP61_9ACTN</name>
<dbReference type="EMBL" id="JADKPO010000022">
    <property type="protein sequence ID" value="MBF4769246.1"/>
    <property type="molecule type" value="Genomic_DNA"/>
</dbReference>
<dbReference type="Proteomes" id="UP000660668">
    <property type="component" value="Unassembled WGS sequence"/>
</dbReference>
<dbReference type="RefSeq" id="WP_194697393.1">
    <property type="nucleotide sequence ID" value="NZ_JADKPO010000022.1"/>
</dbReference>
<reference evidence="2" key="1">
    <citation type="submission" date="2020-11" db="EMBL/GenBank/DDBJ databases">
        <title>Nocardioides cynanchi sp. nov., isolated from soil of rhizosphere of Cynanchum wilfordii.</title>
        <authorList>
            <person name="Lee J.-S."/>
            <person name="Suh M.K."/>
            <person name="Kim J.-S."/>
        </authorList>
    </citation>
    <scope>NUCLEOTIDE SEQUENCE</scope>
    <source>
        <strain evidence="2">KCTC 19276</strain>
    </source>
</reference>
<proteinExistence type="predicted"/>
<evidence type="ECO:0000256" key="1">
    <source>
        <dbReference type="SAM" id="SignalP"/>
    </source>
</evidence>
<dbReference type="PROSITE" id="PS51257">
    <property type="entry name" value="PROKAR_LIPOPROTEIN"/>
    <property type="match status" value="1"/>
</dbReference>
<gene>
    <name evidence="2" type="ORF">ISU10_15880</name>
</gene>
<organism evidence="2 3">
    <name type="scientific">Nocardioides agariphilus</name>
    <dbReference type="NCBI Taxonomy" id="433664"/>
    <lineage>
        <taxon>Bacteria</taxon>
        <taxon>Bacillati</taxon>
        <taxon>Actinomycetota</taxon>
        <taxon>Actinomycetes</taxon>
        <taxon>Propionibacteriales</taxon>
        <taxon>Nocardioidaceae</taxon>
        <taxon>Nocardioides</taxon>
    </lineage>
</organism>
<keyword evidence="1" id="KW-0732">Signal</keyword>
<keyword evidence="3" id="KW-1185">Reference proteome</keyword>
<evidence type="ECO:0000313" key="2">
    <source>
        <dbReference type="EMBL" id="MBF4769246.1"/>
    </source>
</evidence>
<feature type="signal peptide" evidence="1">
    <location>
        <begin position="1"/>
        <end position="28"/>
    </location>
</feature>
<protein>
    <submittedName>
        <fullName evidence="2">Uncharacterized protein</fullName>
    </submittedName>
</protein>
<comment type="caution">
    <text evidence="2">The sequence shown here is derived from an EMBL/GenBank/DDBJ whole genome shotgun (WGS) entry which is preliminary data.</text>
</comment>
<dbReference type="InterPro" id="IPR036182">
    <property type="entry name" value="PCuAC_sf"/>
</dbReference>